<proteinExistence type="predicted"/>
<dbReference type="Proteomes" id="UP000016540">
    <property type="component" value="Unassembled WGS sequence"/>
</dbReference>
<protein>
    <submittedName>
        <fullName evidence="2">MarR familly transcriptional regulator</fullName>
    </submittedName>
</protein>
<evidence type="ECO:0000313" key="2">
    <source>
        <dbReference type="EMBL" id="EON92470.1"/>
    </source>
</evidence>
<dbReference type="PANTHER" id="PTHR33164:SF105">
    <property type="entry name" value="TRANSCRIPTIONAL REPRESSOR PROTEIN-RELATED"/>
    <property type="match status" value="1"/>
</dbReference>
<dbReference type="InterPro" id="IPR036388">
    <property type="entry name" value="WH-like_DNA-bd_sf"/>
</dbReference>
<dbReference type="PATRIC" id="fig|1318628.3.peg.1391"/>
<reference evidence="2 3" key="1">
    <citation type="journal article" date="2013" name="Genome Announc.">
        <title>Draft Genome Sequence of the Moderately Halophilic Bacterium Marinobacter lipolyticus Strain SM19.</title>
        <authorList>
            <person name="Papke R.T."/>
            <person name="de la Haba R.R."/>
            <person name="Infante-Dominguez C."/>
            <person name="Perez D."/>
            <person name="Sanchez-Porro C."/>
            <person name="Lapierre P."/>
            <person name="Ventosa A."/>
        </authorList>
    </citation>
    <scope>NUCLEOTIDE SEQUENCE [LARGE SCALE GENOMIC DNA]</scope>
    <source>
        <strain evidence="2 3">SM19</strain>
    </source>
</reference>
<dbReference type="InterPro" id="IPR000835">
    <property type="entry name" value="HTH_MarR-typ"/>
</dbReference>
<feature type="domain" description="HTH marR-type" evidence="1">
    <location>
        <begin position="1"/>
        <end position="136"/>
    </location>
</feature>
<gene>
    <name evidence="2" type="ORF">MARLIPOL_06954</name>
</gene>
<dbReference type="PANTHER" id="PTHR33164">
    <property type="entry name" value="TRANSCRIPTIONAL REGULATOR, MARR FAMILY"/>
    <property type="match status" value="1"/>
</dbReference>
<dbReference type="PROSITE" id="PS50995">
    <property type="entry name" value="HTH_MARR_2"/>
    <property type="match status" value="1"/>
</dbReference>
<dbReference type="EMBL" id="ASAD01000010">
    <property type="protein sequence ID" value="EON92470.1"/>
    <property type="molecule type" value="Genomic_DNA"/>
</dbReference>
<sequence length="142" mass="15987">MAIAQQCAALHSRVFSRLVTRHYNAYLRPTGLMVTQFTIMNAITLFTPDSIHHLAETLGMERTSLQRTVDKMIDKGLLQTRSSGHSRSLELSLTTEGKRIYKEASVKWNEAHQAFVDMAGTEEWSSVAEKLQDFSASLKSNL</sequence>
<evidence type="ECO:0000259" key="1">
    <source>
        <dbReference type="PROSITE" id="PS50995"/>
    </source>
</evidence>
<dbReference type="SUPFAM" id="SSF46785">
    <property type="entry name" value="Winged helix' DNA-binding domain"/>
    <property type="match status" value="1"/>
</dbReference>
<dbReference type="eggNOG" id="COG1846">
    <property type="taxonomic scope" value="Bacteria"/>
</dbReference>
<comment type="caution">
    <text evidence="2">The sequence shown here is derived from an EMBL/GenBank/DDBJ whole genome shotgun (WGS) entry which is preliminary data.</text>
</comment>
<dbReference type="SMART" id="SM00347">
    <property type="entry name" value="HTH_MARR"/>
    <property type="match status" value="1"/>
</dbReference>
<dbReference type="GO" id="GO:0006950">
    <property type="term" value="P:response to stress"/>
    <property type="evidence" value="ECO:0007669"/>
    <property type="project" value="TreeGrafter"/>
</dbReference>
<dbReference type="AlphaFoldDB" id="R8B1L8"/>
<dbReference type="GO" id="GO:0003700">
    <property type="term" value="F:DNA-binding transcription factor activity"/>
    <property type="evidence" value="ECO:0007669"/>
    <property type="project" value="InterPro"/>
</dbReference>
<keyword evidence="3" id="KW-1185">Reference proteome</keyword>
<dbReference type="Gene3D" id="1.10.10.10">
    <property type="entry name" value="Winged helix-like DNA-binding domain superfamily/Winged helix DNA-binding domain"/>
    <property type="match status" value="1"/>
</dbReference>
<dbReference type="HOGENOM" id="CLU_083287_35_0_6"/>
<accession>R8B1L8</accession>
<dbReference type="STRING" id="1318628.MARLIPOL_06954"/>
<dbReference type="InterPro" id="IPR036390">
    <property type="entry name" value="WH_DNA-bd_sf"/>
</dbReference>
<dbReference type="Pfam" id="PF12802">
    <property type="entry name" value="MarR_2"/>
    <property type="match status" value="1"/>
</dbReference>
<evidence type="ECO:0000313" key="3">
    <source>
        <dbReference type="Proteomes" id="UP000016540"/>
    </source>
</evidence>
<dbReference type="InterPro" id="IPR039422">
    <property type="entry name" value="MarR/SlyA-like"/>
</dbReference>
<organism evidence="2 3">
    <name type="scientific">Marinobacter lipolyticus SM19</name>
    <dbReference type="NCBI Taxonomy" id="1318628"/>
    <lineage>
        <taxon>Bacteria</taxon>
        <taxon>Pseudomonadati</taxon>
        <taxon>Pseudomonadota</taxon>
        <taxon>Gammaproteobacteria</taxon>
        <taxon>Pseudomonadales</taxon>
        <taxon>Marinobacteraceae</taxon>
        <taxon>Marinobacter</taxon>
    </lineage>
</organism>
<name>R8B1L8_9GAMM</name>